<feature type="compositionally biased region" description="Basic and acidic residues" evidence="1">
    <location>
        <begin position="26"/>
        <end position="45"/>
    </location>
</feature>
<dbReference type="EMBL" id="MCGO01000075">
    <property type="protein sequence ID" value="ORY31742.1"/>
    <property type="molecule type" value="Genomic_DNA"/>
</dbReference>
<dbReference type="AlphaFoldDB" id="A0A1Y2BA62"/>
<evidence type="ECO:0000313" key="3">
    <source>
        <dbReference type="EMBL" id="ORY31742.1"/>
    </source>
</evidence>
<feature type="compositionally biased region" description="Polar residues" evidence="1">
    <location>
        <begin position="1"/>
        <end position="12"/>
    </location>
</feature>
<gene>
    <name evidence="3" type="ORF">BCR33DRAFT_792047</name>
</gene>
<dbReference type="PROSITE" id="PS00036">
    <property type="entry name" value="BZIP_BASIC"/>
    <property type="match status" value="1"/>
</dbReference>
<comment type="caution">
    <text evidence="3">The sequence shown here is derived from an EMBL/GenBank/DDBJ whole genome shotgun (WGS) entry which is preliminary data.</text>
</comment>
<dbReference type="Gene3D" id="1.20.5.170">
    <property type="match status" value="1"/>
</dbReference>
<reference evidence="3 4" key="1">
    <citation type="submission" date="2016-07" db="EMBL/GenBank/DDBJ databases">
        <title>Pervasive Adenine N6-methylation of Active Genes in Fungi.</title>
        <authorList>
            <consortium name="DOE Joint Genome Institute"/>
            <person name="Mondo S.J."/>
            <person name="Dannebaum R.O."/>
            <person name="Kuo R.C."/>
            <person name="Labutti K."/>
            <person name="Haridas S."/>
            <person name="Kuo A."/>
            <person name="Salamov A."/>
            <person name="Ahrendt S.R."/>
            <person name="Lipzen A."/>
            <person name="Sullivan W."/>
            <person name="Andreopoulos W.B."/>
            <person name="Clum A."/>
            <person name="Lindquist E."/>
            <person name="Daum C."/>
            <person name="Ramamoorthy G.K."/>
            <person name="Gryganskyi A."/>
            <person name="Culley D."/>
            <person name="Magnuson J.K."/>
            <person name="James T.Y."/>
            <person name="O'Malley M.A."/>
            <person name="Stajich J.E."/>
            <person name="Spatafora J.W."/>
            <person name="Visel A."/>
            <person name="Grigoriev I.V."/>
        </authorList>
    </citation>
    <scope>NUCLEOTIDE SEQUENCE [LARGE SCALE GENOMIC DNA]</scope>
    <source>
        <strain evidence="3 4">JEL800</strain>
    </source>
</reference>
<dbReference type="GO" id="GO:0003700">
    <property type="term" value="F:DNA-binding transcription factor activity"/>
    <property type="evidence" value="ECO:0007669"/>
    <property type="project" value="InterPro"/>
</dbReference>
<evidence type="ECO:0000256" key="1">
    <source>
        <dbReference type="SAM" id="MobiDB-lite"/>
    </source>
</evidence>
<protein>
    <recommendedName>
        <fullName evidence="2">BZIP domain-containing protein</fullName>
    </recommendedName>
</protein>
<evidence type="ECO:0000259" key="2">
    <source>
        <dbReference type="PROSITE" id="PS00036"/>
    </source>
</evidence>
<dbReference type="CDD" id="cd14686">
    <property type="entry name" value="bZIP"/>
    <property type="match status" value="1"/>
</dbReference>
<sequence>MPPKQPASSSKDPLTKTGPSPRRQKQNREAQKRYREKRNQLHRDLERRYAELTTCSKSCTIGEAESPEEGPCNEYEQQHLAELQAENMSLTAMIKQRDLFEASALTAAEQVNCTHHHTITITPAAEPQNQQDPHNPQQSEYVASDDIVWDELLNFSDTSDFETDEVSSSAGLLLMQQDIEITKSSLSKVPSLSESSDLIDQFASLVMQADSLFQDNQHQPAMENVRKVLEVKIKLVDKCETEPEKHEALRILNELRDKRVKPFGPVPAHVPSTFHRIPGLETREATILIDELLFYLMVSESVVSTDVSKSSSGTPILIVPLSPSYSTQTKYIGYGFVGYAPGRALLHLHGFPQNL</sequence>
<evidence type="ECO:0000313" key="4">
    <source>
        <dbReference type="Proteomes" id="UP000193642"/>
    </source>
</evidence>
<accession>A0A1Y2BA62</accession>
<feature type="region of interest" description="Disordered" evidence="1">
    <location>
        <begin position="1"/>
        <end position="45"/>
    </location>
</feature>
<name>A0A1Y2BA62_9FUNG</name>
<organism evidence="3 4">
    <name type="scientific">Rhizoclosmatium globosum</name>
    <dbReference type="NCBI Taxonomy" id="329046"/>
    <lineage>
        <taxon>Eukaryota</taxon>
        <taxon>Fungi</taxon>
        <taxon>Fungi incertae sedis</taxon>
        <taxon>Chytridiomycota</taxon>
        <taxon>Chytridiomycota incertae sedis</taxon>
        <taxon>Chytridiomycetes</taxon>
        <taxon>Chytridiales</taxon>
        <taxon>Chytriomycetaceae</taxon>
        <taxon>Rhizoclosmatium</taxon>
    </lineage>
</organism>
<dbReference type="Proteomes" id="UP000193642">
    <property type="component" value="Unassembled WGS sequence"/>
</dbReference>
<dbReference type="InterPro" id="IPR004827">
    <property type="entry name" value="bZIP"/>
</dbReference>
<feature type="domain" description="BZIP" evidence="2">
    <location>
        <begin position="22"/>
        <end position="37"/>
    </location>
</feature>
<keyword evidence="4" id="KW-1185">Reference proteome</keyword>
<proteinExistence type="predicted"/>